<accession>A0A183IVY4</accession>
<evidence type="ECO:0000313" key="1">
    <source>
        <dbReference type="EMBL" id="VDP14267.1"/>
    </source>
</evidence>
<reference evidence="1 2" key="2">
    <citation type="submission" date="2018-11" db="EMBL/GenBank/DDBJ databases">
        <authorList>
            <consortium name="Pathogen Informatics"/>
        </authorList>
    </citation>
    <scope>NUCLEOTIDE SEQUENCE [LARGE SCALE GENOMIC DNA]</scope>
</reference>
<reference evidence="3" key="1">
    <citation type="submission" date="2016-06" db="UniProtKB">
        <authorList>
            <consortium name="WormBaseParasite"/>
        </authorList>
    </citation>
    <scope>IDENTIFICATION</scope>
</reference>
<dbReference type="OrthoDB" id="410381at2759"/>
<dbReference type="Proteomes" id="UP000270296">
    <property type="component" value="Unassembled WGS sequence"/>
</dbReference>
<evidence type="ECO:0000313" key="3">
    <source>
        <dbReference type="WBParaSite" id="SBAD_0000807401-mRNA-1"/>
    </source>
</evidence>
<dbReference type="EMBL" id="UZAM01010936">
    <property type="protein sequence ID" value="VDP14267.1"/>
    <property type="molecule type" value="Genomic_DNA"/>
</dbReference>
<gene>
    <name evidence="1" type="ORF">SBAD_LOCUS7781</name>
</gene>
<keyword evidence="2" id="KW-1185">Reference proteome</keyword>
<evidence type="ECO:0000313" key="2">
    <source>
        <dbReference type="Proteomes" id="UP000270296"/>
    </source>
</evidence>
<dbReference type="AlphaFoldDB" id="A0A183IVY4"/>
<organism evidence="3">
    <name type="scientific">Soboliphyme baturini</name>
    <dbReference type="NCBI Taxonomy" id="241478"/>
    <lineage>
        <taxon>Eukaryota</taxon>
        <taxon>Metazoa</taxon>
        <taxon>Ecdysozoa</taxon>
        <taxon>Nematoda</taxon>
        <taxon>Enoplea</taxon>
        <taxon>Dorylaimia</taxon>
        <taxon>Dioctophymatida</taxon>
        <taxon>Dioctophymatoidea</taxon>
        <taxon>Soboliphymatidae</taxon>
        <taxon>Soboliphyme</taxon>
    </lineage>
</organism>
<proteinExistence type="predicted"/>
<name>A0A183IVY4_9BILA</name>
<dbReference type="WBParaSite" id="SBAD_0000807401-mRNA-1">
    <property type="protein sequence ID" value="SBAD_0000807401-mRNA-1"/>
    <property type="gene ID" value="SBAD_0000807401"/>
</dbReference>
<protein>
    <submittedName>
        <fullName evidence="3">Endo/exonuclease/phosphatase domain-containing protein</fullName>
    </submittedName>
</protein>
<sequence>MCPDTQKYGTRRSSQQPLQQPLRVVLSLRNAVTPRLCKGGVLPQIRTFNTKKSDLLSISISKEKIRAACWCARSSNGNGKTDDVVRAAERFHLDFLAISETHIPDQGEDCLENGWQLHWSGIQNFRSKSETAVLLSPLAVKALVSVEYTANRMHACLLSRNKACEGQRYGRVRPSPTSCIIEGRASSTHDYTHLSVLFHIINY</sequence>